<feature type="chain" id="PRO_5045206126" evidence="3">
    <location>
        <begin position="31"/>
        <end position="655"/>
    </location>
</feature>
<dbReference type="Proteomes" id="UP000811844">
    <property type="component" value="Unassembled WGS sequence"/>
</dbReference>
<dbReference type="InterPro" id="IPR008258">
    <property type="entry name" value="Transglycosylase_SLT_dom_1"/>
</dbReference>
<dbReference type="InterPro" id="IPR008939">
    <property type="entry name" value="Lytic_TGlycosylase_superhlx_U"/>
</dbReference>
<keyword evidence="7" id="KW-1185">Reference proteome</keyword>
<dbReference type="InterPro" id="IPR012289">
    <property type="entry name" value="Lytic_TGlycosylase_superhlx_L"/>
</dbReference>
<dbReference type="PANTHER" id="PTHR37423:SF5">
    <property type="entry name" value="SOLUBLE LYTIC MUREIN TRANSGLYCOSYLASE"/>
    <property type="match status" value="1"/>
</dbReference>
<gene>
    <name evidence="6" type="ORF">G3R48_14720</name>
</gene>
<dbReference type="SUPFAM" id="SSF48435">
    <property type="entry name" value="Bacterial muramidases"/>
    <property type="match status" value="1"/>
</dbReference>
<dbReference type="RefSeq" id="WP_153662191.1">
    <property type="nucleotide sequence ID" value="NZ_JAAIKR010000017.1"/>
</dbReference>
<name>A0ABS5I5P6_9GAMM</name>
<dbReference type="Pfam" id="PF00760">
    <property type="entry name" value="Cucumo_coat"/>
    <property type="match status" value="1"/>
</dbReference>
<dbReference type="Gene3D" id="1.25.20.10">
    <property type="entry name" value="Bacterial muramidases"/>
    <property type="match status" value="1"/>
</dbReference>
<accession>A0ABS5I5P6</accession>
<sequence length="655" mass="76037">MQSLRLRTFFILFVLIASTLVLSGSQTAIATTHHYSIAQQTYLDAREALDNKDMVLYQKLRHKIPDYPLTIYLDYHQQYNQIMNMNGVQANKALAHYRTTALFNTLRYRYLSHVGAKKQWQDFLAVSPSTPNDITLQCYYNRAQIHSGDKNVGYQGAEKLWQYGYSRPKACDPLFKQWTKAGHRTQALIWQRMLLSFNANQSSLLKWLGKKLPQRQAEVDLLIKVYRDPQTLRHTRHFSSQQAVVGDIVNVGLRKLAKRDLQQAAKLYLIYQQKQRFSDYEAKQLNRYIVRRALIKQDSALLAHVDSMLEKIGSDDLYEMRLRWALRDQDMDSVARYLPLLSKQGQNDPRWRYWQARLNLDDNLNKSTTQTLATEQLTMLAQQRNFYGFVAATLSNQAVNMNDNPIVSSASLRQKLYQDPSFARVIELRAIDKLIDARSEWLQLMRRQTDNALKAEYGLYALEHEWYDLSVESSIQAKSWHALALRFPPAQQALFHQASERHQVSEYEITAISRRESAFYPFATSGVGARGMMQLMPATAKHTAKQQKLAYKGTQSLYQPELNIMLGSAYYAKLLAQFNQNRILATAAYNAGPSNVNRWLKRSGGKLDLMSFIETIPFRETREYVQAVISYRLIFQHQHNALQPMFSQQEFNQLY</sequence>
<dbReference type="CDD" id="cd13401">
    <property type="entry name" value="Slt70-like"/>
    <property type="match status" value="1"/>
</dbReference>
<feature type="domain" description="Lytic transglycosylase superhelical linker" evidence="5">
    <location>
        <begin position="417"/>
        <end position="483"/>
    </location>
</feature>
<evidence type="ECO:0000256" key="3">
    <source>
        <dbReference type="SAM" id="SignalP"/>
    </source>
</evidence>
<dbReference type="EMBL" id="JAAIKR010000017">
    <property type="protein sequence ID" value="MBR9729231.1"/>
    <property type="molecule type" value="Genomic_DNA"/>
</dbReference>
<organism evidence="6 7">
    <name type="scientific">Shewanella intestini</name>
    <dbReference type="NCBI Taxonomy" id="2017544"/>
    <lineage>
        <taxon>Bacteria</taxon>
        <taxon>Pseudomonadati</taxon>
        <taxon>Pseudomonadota</taxon>
        <taxon>Gammaproteobacteria</taxon>
        <taxon>Alteromonadales</taxon>
        <taxon>Shewanellaceae</taxon>
        <taxon>Shewanella</taxon>
    </lineage>
</organism>
<dbReference type="Pfam" id="PF01464">
    <property type="entry name" value="SLT"/>
    <property type="match status" value="1"/>
</dbReference>
<keyword evidence="2 3" id="KW-0732">Signal</keyword>
<dbReference type="Gene3D" id="1.10.1240.20">
    <property type="entry name" value="Lytic transglycosylase, superhelical linker domain"/>
    <property type="match status" value="1"/>
</dbReference>
<dbReference type="Gene3D" id="1.10.530.10">
    <property type="match status" value="1"/>
</dbReference>
<dbReference type="InterPro" id="IPR000189">
    <property type="entry name" value="Transglyc_AS"/>
</dbReference>
<protein>
    <submittedName>
        <fullName evidence="6">Transglycosylase SLT domain-containing protein</fullName>
    </submittedName>
</protein>
<evidence type="ECO:0000313" key="7">
    <source>
        <dbReference type="Proteomes" id="UP000811844"/>
    </source>
</evidence>
<dbReference type="InterPro" id="IPR037061">
    <property type="entry name" value="Lytic_TGlycoase_superhlx_L_sf"/>
</dbReference>
<reference evidence="6 7" key="1">
    <citation type="submission" date="2020-02" db="EMBL/GenBank/DDBJ databases">
        <title>Shewanella WXL01 sp. nov., a marine bacterium isolated from green algae in Luhuitou Fringing Reef (Northern South China Sea).</title>
        <authorList>
            <person name="Wang X."/>
        </authorList>
    </citation>
    <scope>NUCLEOTIDE SEQUENCE [LARGE SCALE GENOMIC DNA]</scope>
    <source>
        <strain evidence="6 7">MCCC 1A01895</strain>
    </source>
</reference>
<evidence type="ECO:0000259" key="4">
    <source>
        <dbReference type="Pfam" id="PF01464"/>
    </source>
</evidence>
<dbReference type="PROSITE" id="PS00922">
    <property type="entry name" value="TRANSGLYCOSYLASE"/>
    <property type="match status" value="1"/>
</dbReference>
<dbReference type="Pfam" id="PF14718">
    <property type="entry name" value="SLT_L"/>
    <property type="match status" value="1"/>
</dbReference>
<feature type="domain" description="Transglycosylase SLT" evidence="4">
    <location>
        <begin position="494"/>
        <end position="606"/>
    </location>
</feature>
<evidence type="ECO:0000256" key="2">
    <source>
        <dbReference type="ARBA" id="ARBA00022729"/>
    </source>
</evidence>
<dbReference type="PANTHER" id="PTHR37423">
    <property type="entry name" value="SOLUBLE LYTIC MUREIN TRANSGLYCOSYLASE-RELATED"/>
    <property type="match status" value="1"/>
</dbReference>
<dbReference type="SUPFAM" id="SSF53955">
    <property type="entry name" value="Lysozyme-like"/>
    <property type="match status" value="1"/>
</dbReference>
<comment type="caution">
    <text evidence="6">The sequence shown here is derived from an EMBL/GenBank/DDBJ whole genome shotgun (WGS) entry which is preliminary data.</text>
</comment>
<evidence type="ECO:0000256" key="1">
    <source>
        <dbReference type="ARBA" id="ARBA00007734"/>
    </source>
</evidence>
<feature type="signal peptide" evidence="3">
    <location>
        <begin position="1"/>
        <end position="30"/>
    </location>
</feature>
<evidence type="ECO:0000313" key="6">
    <source>
        <dbReference type="EMBL" id="MBR9729231.1"/>
    </source>
</evidence>
<proteinExistence type="inferred from homology"/>
<dbReference type="InterPro" id="IPR023346">
    <property type="entry name" value="Lysozyme-like_dom_sf"/>
</dbReference>
<evidence type="ECO:0000259" key="5">
    <source>
        <dbReference type="Pfam" id="PF14718"/>
    </source>
</evidence>
<comment type="similarity">
    <text evidence="1">Belongs to the transglycosylase Slt family.</text>
</comment>